<evidence type="ECO:0000313" key="3">
    <source>
        <dbReference type="EMBL" id="BAV33777.1"/>
    </source>
</evidence>
<dbReference type="Pfam" id="PF00350">
    <property type="entry name" value="Dynamin_N"/>
    <property type="match status" value="1"/>
</dbReference>
<gene>
    <name evidence="3" type="ORF">SCL_1469</name>
</gene>
<protein>
    <submittedName>
        <fullName evidence="3">GTPase</fullName>
    </submittedName>
</protein>
<sequence>MQSRNAKAALDGFARGLSQFKRWRDDLAQAIADYQSWVEQQGFSDGEQDLRVYELIEMLQSDKLTVALVAEFSRGKTELLNAIFFSDYKQRLLPSAAGRTTMCPTELRWDEKDGPCVKLLPIETRKTALTISEYKRTPVHWTTMHILKISSAEEVREALSEITKTKKVNMREAQELGLYDPKQPADKNAPVADGMVEVPVWRHAIVNFPNPLLKQGLVVLDTPGLNALGVEPELTLNTLPSAQAILFLLAADAGVTKTDLDVWSNHVSTVKGNPHLVILNKIDILWDELHDDAAVAKTIARQVEETARTLHVDRKAIFPVSAQKGLIAKIKGDTALAAKSGLSVLEDKLTQDLIPARQMLIRNRIVHEVSGRVESSRGLIESKLAGVNKQLGELKTLSGKNHEVIQKMILRMRAEKQQYDKEVEGFQLTKAALSKQAQILLGHLSMTSLDELIAKTRVAMNETWTTRGLKNGMETFFSGTRERMEKVSFESDEIRKVVEAIYLRLHTEYGLAKIVPPRLSLLPFVMEFKKLEERADAFRDSPVTMMTEQHFVIKKFFITMVSQARQLFTECNTASKNWFQAAVSPVFAQIQQHKATIDRSFEALKKIHENMDSLGERITELEHVRQELEKQMKTTDVLLERIHRPLSG</sequence>
<evidence type="ECO:0000259" key="2">
    <source>
        <dbReference type="Pfam" id="PF00350"/>
    </source>
</evidence>
<dbReference type="EMBL" id="AP014879">
    <property type="protein sequence ID" value="BAV33777.1"/>
    <property type="molecule type" value="Genomic_DNA"/>
</dbReference>
<organism evidence="3 4">
    <name type="scientific">Sulfuricaulis limicola</name>
    <dbReference type="NCBI Taxonomy" id="1620215"/>
    <lineage>
        <taxon>Bacteria</taxon>
        <taxon>Pseudomonadati</taxon>
        <taxon>Pseudomonadota</taxon>
        <taxon>Gammaproteobacteria</taxon>
        <taxon>Acidiferrobacterales</taxon>
        <taxon>Acidiferrobacteraceae</taxon>
        <taxon>Sulfuricaulis</taxon>
    </lineage>
</organism>
<evidence type="ECO:0000313" key="4">
    <source>
        <dbReference type="Proteomes" id="UP000243180"/>
    </source>
</evidence>
<name>A0A1B4XG83_9GAMM</name>
<feature type="domain" description="Dynamin N-terminal" evidence="2">
    <location>
        <begin position="66"/>
        <end position="281"/>
    </location>
</feature>
<dbReference type="KEGG" id="slim:SCL_1469"/>
<keyword evidence="1" id="KW-0175">Coiled coil</keyword>
<dbReference type="PANTHER" id="PTHR43681">
    <property type="entry name" value="TRANSMEMBRANE GTPASE FZO"/>
    <property type="match status" value="1"/>
</dbReference>
<evidence type="ECO:0000256" key="1">
    <source>
        <dbReference type="SAM" id="Coils"/>
    </source>
</evidence>
<dbReference type="InterPro" id="IPR027417">
    <property type="entry name" value="P-loop_NTPase"/>
</dbReference>
<dbReference type="InParanoid" id="A0A1B4XG83"/>
<dbReference type="Gene3D" id="3.40.50.300">
    <property type="entry name" value="P-loop containing nucleotide triphosphate hydrolases"/>
    <property type="match status" value="1"/>
</dbReference>
<feature type="coiled-coil region" evidence="1">
    <location>
        <begin position="604"/>
        <end position="631"/>
    </location>
</feature>
<dbReference type="AlphaFoldDB" id="A0A1B4XG83"/>
<proteinExistence type="predicted"/>
<dbReference type="Proteomes" id="UP000243180">
    <property type="component" value="Chromosome"/>
</dbReference>
<dbReference type="InterPro" id="IPR045063">
    <property type="entry name" value="Dynamin_N"/>
</dbReference>
<dbReference type="SUPFAM" id="SSF52540">
    <property type="entry name" value="P-loop containing nucleoside triphosphate hydrolases"/>
    <property type="match status" value="1"/>
</dbReference>
<accession>A0A1B4XG83</accession>
<dbReference type="InterPro" id="IPR051943">
    <property type="entry name" value="TRAFAC_Dynamin-like_GTPase"/>
</dbReference>
<reference evidence="3 4" key="1">
    <citation type="submission" date="2015-05" db="EMBL/GenBank/DDBJ databases">
        <title>Complete genome sequence of a sulfur-oxidizing gammaproteobacterium strain HA5.</title>
        <authorList>
            <person name="Miura A."/>
            <person name="Kojima H."/>
            <person name="Fukui M."/>
        </authorList>
    </citation>
    <scope>NUCLEOTIDE SEQUENCE [LARGE SCALE GENOMIC DNA]</scope>
    <source>
        <strain evidence="3 4">HA5</strain>
    </source>
</reference>
<dbReference type="PANTHER" id="PTHR43681:SF1">
    <property type="entry name" value="SARCALUMENIN"/>
    <property type="match status" value="1"/>
</dbReference>
<keyword evidence="4" id="KW-1185">Reference proteome</keyword>